<dbReference type="EMBL" id="CM008970">
    <property type="protein sequence ID" value="PNW78880.1"/>
    <property type="molecule type" value="Genomic_DNA"/>
</dbReference>
<gene>
    <name evidence="1" type="ORF">CHLRE_09g393099v5</name>
</gene>
<name>A0A2K3DEC2_CHLRE</name>
<dbReference type="Gramene" id="PNW78880">
    <property type="protein sequence ID" value="PNW78880"/>
    <property type="gene ID" value="CHLRE_09g393099v5"/>
</dbReference>
<dbReference type="GeneID" id="66054655"/>
<dbReference type="EMBL" id="CM008970">
    <property type="protein sequence ID" value="PNW78879.1"/>
    <property type="molecule type" value="Genomic_DNA"/>
</dbReference>
<evidence type="ECO:0000313" key="2">
    <source>
        <dbReference type="Proteomes" id="UP000006906"/>
    </source>
</evidence>
<reference evidence="1 2" key="1">
    <citation type="journal article" date="2007" name="Science">
        <title>The Chlamydomonas genome reveals the evolution of key animal and plant functions.</title>
        <authorList>
            <person name="Merchant S.S."/>
            <person name="Prochnik S.E."/>
            <person name="Vallon O."/>
            <person name="Harris E.H."/>
            <person name="Karpowicz S.J."/>
            <person name="Witman G.B."/>
            <person name="Terry A."/>
            <person name="Salamov A."/>
            <person name="Fritz-Laylin L.K."/>
            <person name="Marechal-Drouard L."/>
            <person name="Marshall W.F."/>
            <person name="Qu L.H."/>
            <person name="Nelson D.R."/>
            <person name="Sanderfoot A.A."/>
            <person name="Spalding M.H."/>
            <person name="Kapitonov V.V."/>
            <person name="Ren Q."/>
            <person name="Ferris P."/>
            <person name="Lindquist E."/>
            <person name="Shapiro H."/>
            <person name="Lucas S.M."/>
            <person name="Grimwood J."/>
            <person name="Schmutz J."/>
            <person name="Cardol P."/>
            <person name="Cerutti H."/>
            <person name="Chanfreau G."/>
            <person name="Chen C.L."/>
            <person name="Cognat V."/>
            <person name="Croft M.T."/>
            <person name="Dent R."/>
            <person name="Dutcher S."/>
            <person name="Fernandez E."/>
            <person name="Fukuzawa H."/>
            <person name="Gonzalez-Ballester D."/>
            <person name="Gonzalez-Halphen D."/>
            <person name="Hallmann A."/>
            <person name="Hanikenne M."/>
            <person name="Hippler M."/>
            <person name="Inwood W."/>
            <person name="Jabbari K."/>
            <person name="Kalanon M."/>
            <person name="Kuras R."/>
            <person name="Lefebvre P.A."/>
            <person name="Lemaire S.D."/>
            <person name="Lobanov A.V."/>
            <person name="Lohr M."/>
            <person name="Manuell A."/>
            <person name="Meier I."/>
            <person name="Mets L."/>
            <person name="Mittag M."/>
            <person name="Mittelmeier T."/>
            <person name="Moroney J.V."/>
            <person name="Moseley J."/>
            <person name="Napoli C."/>
            <person name="Nedelcu A.M."/>
            <person name="Niyogi K."/>
            <person name="Novoselov S.V."/>
            <person name="Paulsen I.T."/>
            <person name="Pazour G."/>
            <person name="Purton S."/>
            <person name="Ral J.P."/>
            <person name="Riano-Pachon D.M."/>
            <person name="Riekhof W."/>
            <person name="Rymarquis L."/>
            <person name="Schroda M."/>
            <person name="Stern D."/>
            <person name="Umen J."/>
            <person name="Willows R."/>
            <person name="Wilson N."/>
            <person name="Zimmer S.L."/>
            <person name="Allmer J."/>
            <person name="Balk J."/>
            <person name="Bisova K."/>
            <person name="Chen C.J."/>
            <person name="Elias M."/>
            <person name="Gendler K."/>
            <person name="Hauser C."/>
            <person name="Lamb M.R."/>
            <person name="Ledford H."/>
            <person name="Long J.C."/>
            <person name="Minagawa J."/>
            <person name="Page M.D."/>
            <person name="Pan J."/>
            <person name="Pootakham W."/>
            <person name="Roje S."/>
            <person name="Rose A."/>
            <person name="Stahlberg E."/>
            <person name="Terauchi A.M."/>
            <person name="Yang P."/>
            <person name="Ball S."/>
            <person name="Bowler C."/>
            <person name="Dieckmann C.L."/>
            <person name="Gladyshev V.N."/>
            <person name="Green P."/>
            <person name="Jorgensen R."/>
            <person name="Mayfield S."/>
            <person name="Mueller-Roeber B."/>
            <person name="Rajamani S."/>
            <person name="Sayre R.T."/>
            <person name="Brokstein P."/>
            <person name="Dubchak I."/>
            <person name="Goodstein D."/>
            <person name="Hornick L."/>
            <person name="Huang Y.W."/>
            <person name="Jhaveri J."/>
            <person name="Luo Y."/>
            <person name="Martinez D."/>
            <person name="Ngau W.C."/>
            <person name="Otillar B."/>
            <person name="Poliakov A."/>
            <person name="Porter A."/>
            <person name="Szajkowski L."/>
            <person name="Werner G."/>
            <person name="Zhou K."/>
            <person name="Grigoriev I.V."/>
            <person name="Rokhsar D.S."/>
            <person name="Grossman A.R."/>
        </authorList>
    </citation>
    <scope>NUCLEOTIDE SEQUENCE [LARGE SCALE GENOMIC DNA]</scope>
    <source>
        <strain evidence="2">CC-503</strain>
        <strain evidence="1">CC-503 cw92 mt+</strain>
    </source>
</reference>
<proteinExistence type="predicted"/>
<organism evidence="1 2">
    <name type="scientific">Chlamydomonas reinhardtii</name>
    <name type="common">Chlamydomonas smithii</name>
    <dbReference type="NCBI Taxonomy" id="3055"/>
    <lineage>
        <taxon>Eukaryota</taxon>
        <taxon>Viridiplantae</taxon>
        <taxon>Chlorophyta</taxon>
        <taxon>core chlorophytes</taxon>
        <taxon>Chlorophyceae</taxon>
        <taxon>CS clade</taxon>
        <taxon>Chlamydomonadales</taxon>
        <taxon>Chlamydomonadaceae</taxon>
        <taxon>Chlamydomonas</taxon>
    </lineage>
</organism>
<dbReference type="RefSeq" id="XP_042921202.1">
    <property type="nucleotide sequence ID" value="XM_043065668.1"/>
</dbReference>
<sequence>MVLRTSALGQTGPAVCSGASGPPLVRCRAPRTSLRLILRINNMGIRRVCRWGSIQA</sequence>
<evidence type="ECO:0000313" key="1">
    <source>
        <dbReference type="EMBL" id="PNW78880.1"/>
    </source>
</evidence>
<dbReference type="AlphaFoldDB" id="A0A2K3DEC2"/>
<dbReference type="Gramene" id="PNW78879">
    <property type="protein sequence ID" value="PNW78879"/>
    <property type="gene ID" value="CHLRE_09g393099v5"/>
</dbReference>
<accession>A0A2K3DEC2</accession>
<dbReference type="KEGG" id="cre:CHLRE_09g393099v5"/>
<protein>
    <submittedName>
        <fullName evidence="1">Uncharacterized protein</fullName>
    </submittedName>
</protein>
<dbReference type="Proteomes" id="UP000006906">
    <property type="component" value="Chromosome 9"/>
</dbReference>
<reference evidence="1" key="2">
    <citation type="submission" date="2017-07" db="EMBL/GenBank/DDBJ databases">
        <title>WGS assembly of Chlamydomonas reinhardtii.</title>
        <authorList>
            <consortium name="Chlamydomonas Annotation Team"/>
            <consortium name="JGI Annotation Team"/>
            <person name="Merchant S.S."/>
            <person name="Prochnik S.E."/>
            <person name="Vallon O."/>
            <person name="Harris E.H."/>
            <person name="Karpowicz S.J."/>
            <person name="Witman G.B."/>
            <person name="Terry A."/>
            <person name="Salamov A."/>
            <person name="Fritz-Laylin L.K."/>
            <person name="Marechal-Drouard L."/>
            <person name="Marshall W.F."/>
            <person name="Qu L.H."/>
            <person name="Nelson D.R."/>
            <person name="Sanderfoot A.A."/>
            <person name="Spalding M.H."/>
            <person name="Kapitonov V.V."/>
            <person name="Ren Q."/>
            <person name="Ferris P."/>
            <person name="Lindquist E."/>
            <person name="Shapiro H."/>
            <person name="Lucas S.M."/>
            <person name="Grimwood J."/>
            <person name="Schmutz J."/>
            <person name="Grigoriev I.V."/>
            <person name="Rokhsar D.S."/>
        </authorList>
    </citation>
    <scope>NUCLEOTIDE SEQUENCE</scope>
    <source>
        <strain evidence="1">CC-503 cw92 mt+</strain>
    </source>
</reference>
<keyword evidence="2" id="KW-1185">Reference proteome</keyword>
<dbReference type="RefSeq" id="XP_042921201.1">
    <property type="nucleotide sequence ID" value="XM_043065667.1"/>
</dbReference>